<reference evidence="2 3" key="1">
    <citation type="submission" date="2017-03" db="EMBL/GenBank/DDBJ databases">
        <authorList>
            <person name="Afonso C.L."/>
            <person name="Miller P.J."/>
            <person name="Scott M.A."/>
            <person name="Spackman E."/>
            <person name="Goraichik I."/>
            <person name="Dimitrov K.M."/>
            <person name="Suarez D.L."/>
            <person name="Swayne D.E."/>
        </authorList>
    </citation>
    <scope>NUCLEOTIDE SEQUENCE [LARGE SCALE GENOMIC DNA]</scope>
    <source>
        <strain evidence="2 3">CECT 7639</strain>
    </source>
</reference>
<dbReference type="EMBL" id="FWFO01000001">
    <property type="protein sequence ID" value="SLN27793.1"/>
    <property type="molecule type" value="Genomic_DNA"/>
</dbReference>
<dbReference type="Proteomes" id="UP000193077">
    <property type="component" value="Unassembled WGS sequence"/>
</dbReference>
<keyword evidence="3" id="KW-1185">Reference proteome</keyword>
<keyword evidence="1" id="KW-1133">Transmembrane helix</keyword>
<feature type="transmembrane region" description="Helical" evidence="1">
    <location>
        <begin position="7"/>
        <end position="26"/>
    </location>
</feature>
<keyword evidence="1" id="KW-0472">Membrane</keyword>
<dbReference type="RefSeq" id="WP_207559638.1">
    <property type="nucleotide sequence ID" value="NZ_FWFO01000001.1"/>
</dbReference>
<dbReference type="AlphaFoldDB" id="A0A1Y5RXR7"/>
<name>A0A1Y5RXR7_9RHOB</name>
<organism evidence="2 3">
    <name type="scientific">Falsiruegeria litorea R37</name>
    <dbReference type="NCBI Taxonomy" id="1200284"/>
    <lineage>
        <taxon>Bacteria</taxon>
        <taxon>Pseudomonadati</taxon>
        <taxon>Pseudomonadota</taxon>
        <taxon>Alphaproteobacteria</taxon>
        <taxon>Rhodobacterales</taxon>
        <taxon>Roseobacteraceae</taxon>
        <taxon>Falsiruegeria</taxon>
    </lineage>
</organism>
<evidence type="ECO:0000256" key="1">
    <source>
        <dbReference type="SAM" id="Phobius"/>
    </source>
</evidence>
<evidence type="ECO:0008006" key="4">
    <source>
        <dbReference type="Google" id="ProtNLM"/>
    </source>
</evidence>
<evidence type="ECO:0000313" key="3">
    <source>
        <dbReference type="Proteomes" id="UP000193077"/>
    </source>
</evidence>
<gene>
    <name evidence="2" type="ORF">TRL7639_01060</name>
</gene>
<sequence>MLRLIRVVIVLGLLWSAYWYIAGFGLRSGIEGWFATQGERGWQADYATIETSGYPTRHRTMLTSPALADPATGTAWQADWLEVDSPAIWPGRQTMRFAPTPQRLSYFDRTLVIEAQDMQADFHLHPGIALALDRLALTADDWSISGPKGPIANANDLTLSMVQTEQVETYEITVDAADFTPGEEIRRILASSTVLPRSFDALKLDTAVQFDKQWDRSALEEKRPQPVAIDLKLAELHWGELRLFAAGKLDVDAQGIPTGEIALKAENWREMLAMAEAAGAIPPQAVDPAERVLNMLASLGGNPSALDVQLNFRDGFVALGPLPIGPAPRLILR</sequence>
<dbReference type="InterPro" id="IPR018666">
    <property type="entry name" value="DUF2125"/>
</dbReference>
<dbReference type="Pfam" id="PF09898">
    <property type="entry name" value="DUF2125"/>
    <property type="match status" value="1"/>
</dbReference>
<accession>A0A1Y5RXR7</accession>
<protein>
    <recommendedName>
        <fullName evidence="4">DUF2125 domain-containing protein</fullName>
    </recommendedName>
</protein>
<evidence type="ECO:0000313" key="2">
    <source>
        <dbReference type="EMBL" id="SLN27793.1"/>
    </source>
</evidence>
<proteinExistence type="predicted"/>
<keyword evidence="1" id="KW-0812">Transmembrane</keyword>